<proteinExistence type="predicted"/>
<evidence type="ECO:0000256" key="1">
    <source>
        <dbReference type="SAM" id="Phobius"/>
    </source>
</evidence>
<reference evidence="2 3" key="1">
    <citation type="journal article" date="2021" name="Sci. Rep.">
        <title>The distribution of antibiotic resistance genes in chicken gut microbiota commensals.</title>
        <authorList>
            <person name="Juricova H."/>
            <person name="Matiasovicova J."/>
            <person name="Kubasova T."/>
            <person name="Cejkova D."/>
            <person name="Rychlik I."/>
        </authorList>
    </citation>
    <scope>NUCLEOTIDE SEQUENCE [LARGE SCALE GENOMIC DNA]</scope>
    <source>
        <strain evidence="2 3">An819</strain>
    </source>
</reference>
<sequence>MNKRHASVFILLPTVLGIAGAMTINKYTAVGALSVALATVLTYLVPIKSPGLLVKHKPSAMGSTLSLYASMAVLLVRTDRGRLARPARQLPPIQIRAVCIHIQ</sequence>
<keyword evidence="3" id="KW-1185">Reference proteome</keyword>
<evidence type="ECO:0000313" key="2">
    <source>
        <dbReference type="EMBL" id="MBM6660555.1"/>
    </source>
</evidence>
<keyword evidence="1" id="KW-0472">Membrane</keyword>
<dbReference type="RefSeq" id="WP_205107399.1">
    <property type="nucleotide sequence ID" value="NZ_CAWUJD010000001.1"/>
</dbReference>
<feature type="transmembrane region" description="Helical" evidence="1">
    <location>
        <begin position="27"/>
        <end position="47"/>
    </location>
</feature>
<keyword evidence="1" id="KW-1133">Transmembrane helix</keyword>
<keyword evidence="1" id="KW-0812">Transmembrane</keyword>
<dbReference type="EMBL" id="JACJJL010000002">
    <property type="protein sequence ID" value="MBM6660555.1"/>
    <property type="molecule type" value="Genomic_DNA"/>
</dbReference>
<comment type="caution">
    <text evidence="2">The sequence shown here is derived from an EMBL/GenBank/DDBJ whole genome shotgun (WGS) entry which is preliminary data.</text>
</comment>
<protein>
    <submittedName>
        <fullName evidence="2">Uncharacterized protein</fullName>
    </submittedName>
</protein>
<dbReference type="AlphaFoldDB" id="A0A938WJW8"/>
<gene>
    <name evidence="2" type="ORF">H6B30_02095</name>
</gene>
<name>A0A938WJW8_9BACT</name>
<accession>A0A938WJW8</accession>
<organism evidence="2 3">
    <name type="scientific">Marseilla massiliensis</name>
    <dbReference type="NCBI Taxonomy" id="1841864"/>
    <lineage>
        <taxon>Bacteria</taxon>
        <taxon>Pseudomonadati</taxon>
        <taxon>Bacteroidota</taxon>
        <taxon>Bacteroidia</taxon>
        <taxon>Bacteroidales</taxon>
        <taxon>Prevotellaceae</taxon>
        <taxon>Marseilla</taxon>
    </lineage>
</organism>
<evidence type="ECO:0000313" key="3">
    <source>
        <dbReference type="Proteomes" id="UP000764045"/>
    </source>
</evidence>
<dbReference type="Proteomes" id="UP000764045">
    <property type="component" value="Unassembled WGS sequence"/>
</dbReference>